<evidence type="ECO:0000256" key="19">
    <source>
        <dbReference type="RuleBase" id="RU361146"/>
    </source>
</evidence>
<dbReference type="Gene3D" id="3.40.1110.10">
    <property type="entry name" value="Calcium-transporting ATPase, cytoplasmic domain N"/>
    <property type="match status" value="1"/>
</dbReference>
<evidence type="ECO:0000256" key="2">
    <source>
        <dbReference type="ARBA" id="ARBA00006124"/>
    </source>
</evidence>
<dbReference type="Gene3D" id="3.40.50.1000">
    <property type="entry name" value="HAD superfamily/HAD-like"/>
    <property type="match status" value="1"/>
</dbReference>
<dbReference type="InterPro" id="IPR004014">
    <property type="entry name" value="ATPase_P-typ_cation-transptr_N"/>
</dbReference>
<keyword evidence="22" id="KW-1185">Reference proteome</keyword>
<dbReference type="InterPro" id="IPR023299">
    <property type="entry name" value="ATPase_P-typ_cyto_dom_N"/>
</dbReference>
<evidence type="ECO:0000256" key="12">
    <source>
        <dbReference type="ARBA" id="ARBA00022967"/>
    </source>
</evidence>
<dbReference type="SUPFAM" id="SSF81665">
    <property type="entry name" value="Calcium ATPase, transmembrane domain M"/>
    <property type="match status" value="1"/>
</dbReference>
<evidence type="ECO:0000256" key="16">
    <source>
        <dbReference type="ARBA" id="ARBA00023136"/>
    </source>
</evidence>
<dbReference type="FunFam" id="1.20.1110.10:FF:000039">
    <property type="entry name" value="Calcium-transporting ATPase"/>
    <property type="match status" value="1"/>
</dbReference>
<keyword evidence="13 19" id="KW-1133">Transmembrane helix</keyword>
<dbReference type="InterPro" id="IPR036412">
    <property type="entry name" value="HAD-like_sf"/>
</dbReference>
<dbReference type="GO" id="GO:0005516">
    <property type="term" value="F:calmodulin binding"/>
    <property type="evidence" value="ECO:0007669"/>
    <property type="project" value="UniProtKB-KW"/>
</dbReference>
<dbReference type="Pfam" id="PF00122">
    <property type="entry name" value="E1-E2_ATPase"/>
    <property type="match status" value="1"/>
</dbReference>
<dbReference type="GO" id="GO:0016887">
    <property type="term" value="F:ATP hydrolysis activity"/>
    <property type="evidence" value="ECO:0007669"/>
    <property type="project" value="InterPro"/>
</dbReference>
<dbReference type="Gene3D" id="2.70.150.10">
    <property type="entry name" value="Calcium-transporting ATPase, cytoplasmic transduction domain A"/>
    <property type="match status" value="1"/>
</dbReference>
<evidence type="ECO:0000256" key="18">
    <source>
        <dbReference type="ARBA" id="ARBA00053300"/>
    </source>
</evidence>
<dbReference type="PANTHER" id="PTHR24093:SF434">
    <property type="entry name" value="CALCIUM-TRANSPORTING ATPASE 13, PLASMA MEMBRANE-TYPE-RELATED"/>
    <property type="match status" value="1"/>
</dbReference>
<organism evidence="21 22">
    <name type="scientific">Camellia sinensis var. sinensis</name>
    <name type="common">China tea</name>
    <dbReference type="NCBI Taxonomy" id="542762"/>
    <lineage>
        <taxon>Eukaryota</taxon>
        <taxon>Viridiplantae</taxon>
        <taxon>Streptophyta</taxon>
        <taxon>Embryophyta</taxon>
        <taxon>Tracheophyta</taxon>
        <taxon>Spermatophyta</taxon>
        <taxon>Magnoliopsida</taxon>
        <taxon>eudicotyledons</taxon>
        <taxon>Gunneridae</taxon>
        <taxon>Pentapetalae</taxon>
        <taxon>asterids</taxon>
        <taxon>Ericales</taxon>
        <taxon>Theaceae</taxon>
        <taxon>Camellia</taxon>
    </lineage>
</organism>
<sequence>MQANMPLTSLSISIKRWHLAFATIYSSRAFKQILANKHTKYQRSPSYTALNVNLDPPNSFKIDQNSLTQLMKQKNSEQLAQLGGLEGITLALETDLENGIHCDDEDIACRHEAFGSNTYCKPPTKSLFHSVWEALKDPTILILLVCAAMTLGFGIKQHGPKEGWYDGGSIFIAVFLVITVSAGSNFKQNRRSETTADGLFIDGQSFEVDESSTTGESDLVEVNRSINPFLFSGTKVADGFARMLVASVGTNTTWGKMMIKISHNSREETPLQTRLNKLASAIGKVGLAVAFLVLSVLLFRYFTGKTKNGSGKTEFNGSKAKVDDVIDAMVRMITAAITIIVIAIPEGLPLAVTLTLAYSMKRMMADQAMVRKLSACETMGSATTICTDKTGTLTLNQMTVTKFWLGQDCIEGRGSSTSIAANVLELFCQGIALNTTGSVYKCTSGSEFEISGSPTEKAILSWGFLELNMDMAVLKENCMVLHVEAFNSEKKRSGVLMKRKFDNTVHVHWKGAAEMVLAMCSHYYDCSGNMKVLGDSERMRFDQIIQGMAANSLRCISFAHKKISEAEHAAGEDDQKLSETCLALLGMVGLKDPCRPGVKKAVEDCQLAGVSVKMITGDNIFTARAIATECGILRPNQDIGNEAVIEGVKFRNYTPEERMERVEKICVMARSSPLDKLLMVQCLKQKGHVVAVTGDGTNDAPALKEADIGLSMGTQGTEVAKESSDIVILDDNFASVTTVLCWGRCVYNNIQKFIQFQLTVNVAALVINFVAVVSAGEVPLTAVQLLWVNLIMDTLGALALATEKPTKELMTKPPAGRIEPLITNIMWRNLLAQALYQIAILLALQFRGESILGVNQSVNNTLIFNTFVLCQVFNEFNARKLEKKDVFEGILRNRLFVGIIGITIVLQVVMVEFLKKFAGTERLSWGHWGVCVGIASVSWPIGWVFKCIPVPEKPFFSYLKWPNLKYICK</sequence>
<evidence type="ECO:0000256" key="5">
    <source>
        <dbReference type="ARBA" id="ARBA00022692"/>
    </source>
</evidence>
<evidence type="ECO:0000256" key="14">
    <source>
        <dbReference type="ARBA" id="ARBA00022990"/>
    </source>
</evidence>
<evidence type="ECO:0000256" key="3">
    <source>
        <dbReference type="ARBA" id="ARBA00022448"/>
    </source>
</evidence>
<evidence type="ECO:0000313" key="22">
    <source>
        <dbReference type="Proteomes" id="UP000306102"/>
    </source>
</evidence>
<comment type="function">
    <text evidence="19">Catalyzes the hydrolysis of ATP coupled with the transport of calcium.</text>
</comment>
<dbReference type="GO" id="GO:0005886">
    <property type="term" value="C:plasma membrane"/>
    <property type="evidence" value="ECO:0007669"/>
    <property type="project" value="TreeGrafter"/>
</dbReference>
<keyword evidence="12" id="KW-1278">Translocase</keyword>
<dbReference type="SFLD" id="SFLDF00027">
    <property type="entry name" value="p-type_atpase"/>
    <property type="match status" value="1"/>
</dbReference>
<dbReference type="InterPro" id="IPR008250">
    <property type="entry name" value="ATPase_P-typ_transduc_dom_A_sf"/>
</dbReference>
<dbReference type="PRINTS" id="PR00119">
    <property type="entry name" value="CATATPASE"/>
</dbReference>
<accession>A0A4S4D3Z1</accession>
<protein>
    <recommendedName>
        <fullName evidence="19">Calcium-transporting ATPase</fullName>
        <ecNumber evidence="19">7.2.2.10</ecNumber>
    </recommendedName>
</protein>
<keyword evidence="11" id="KW-0112">Calmodulin-binding</keyword>
<dbReference type="GO" id="GO:0005524">
    <property type="term" value="F:ATP binding"/>
    <property type="evidence" value="ECO:0007669"/>
    <property type="project" value="UniProtKB-KW"/>
</dbReference>
<dbReference type="InterPro" id="IPR018303">
    <property type="entry name" value="ATPase_P-typ_P_site"/>
</dbReference>
<gene>
    <name evidence="21" type="ORF">TEA_024245</name>
</gene>
<comment type="caution">
    <text evidence="21">The sequence shown here is derived from an EMBL/GenBank/DDBJ whole genome shotgun (WGS) entry which is preliminary data.</text>
</comment>
<evidence type="ECO:0000256" key="10">
    <source>
        <dbReference type="ARBA" id="ARBA00022842"/>
    </source>
</evidence>
<evidence type="ECO:0000256" key="13">
    <source>
        <dbReference type="ARBA" id="ARBA00022989"/>
    </source>
</evidence>
<keyword evidence="10" id="KW-0460">Magnesium</keyword>
<evidence type="ECO:0000256" key="6">
    <source>
        <dbReference type="ARBA" id="ARBA00022723"/>
    </source>
</evidence>
<dbReference type="SUPFAM" id="SSF81653">
    <property type="entry name" value="Calcium ATPase, transduction domain A"/>
    <property type="match status" value="1"/>
</dbReference>
<reference evidence="21 22" key="1">
    <citation type="journal article" date="2018" name="Proc. Natl. Acad. Sci. U.S.A.">
        <title>Draft genome sequence of Camellia sinensis var. sinensis provides insights into the evolution of the tea genome and tea quality.</title>
        <authorList>
            <person name="Wei C."/>
            <person name="Yang H."/>
            <person name="Wang S."/>
            <person name="Zhao J."/>
            <person name="Liu C."/>
            <person name="Gao L."/>
            <person name="Xia E."/>
            <person name="Lu Y."/>
            <person name="Tai Y."/>
            <person name="She G."/>
            <person name="Sun J."/>
            <person name="Cao H."/>
            <person name="Tong W."/>
            <person name="Gao Q."/>
            <person name="Li Y."/>
            <person name="Deng W."/>
            <person name="Jiang X."/>
            <person name="Wang W."/>
            <person name="Chen Q."/>
            <person name="Zhang S."/>
            <person name="Li H."/>
            <person name="Wu J."/>
            <person name="Wang P."/>
            <person name="Li P."/>
            <person name="Shi C."/>
            <person name="Zheng F."/>
            <person name="Jian J."/>
            <person name="Huang B."/>
            <person name="Shan D."/>
            <person name="Shi M."/>
            <person name="Fang C."/>
            <person name="Yue Y."/>
            <person name="Li F."/>
            <person name="Li D."/>
            <person name="Wei S."/>
            <person name="Han B."/>
            <person name="Jiang C."/>
            <person name="Yin Y."/>
            <person name="Xia T."/>
            <person name="Zhang Z."/>
            <person name="Bennetzen J.L."/>
            <person name="Zhao S."/>
            <person name="Wan X."/>
        </authorList>
    </citation>
    <scope>NUCLEOTIDE SEQUENCE [LARGE SCALE GENOMIC DNA]</scope>
    <source>
        <strain evidence="22">cv. Shuchazao</strain>
        <tissue evidence="21">Leaf</tissue>
    </source>
</reference>
<dbReference type="PROSITE" id="PS00154">
    <property type="entry name" value="ATPASE_E1_E2"/>
    <property type="match status" value="1"/>
</dbReference>
<keyword evidence="16 19" id="KW-0472">Membrane</keyword>
<feature type="transmembrane region" description="Helical" evidence="19">
    <location>
        <begin position="895"/>
        <end position="913"/>
    </location>
</feature>
<feature type="domain" description="Cation-transporting P-type ATPase N-terminal" evidence="20">
    <location>
        <begin position="81"/>
        <end position="155"/>
    </location>
</feature>
<dbReference type="InterPro" id="IPR006408">
    <property type="entry name" value="P-type_ATPase_IIB"/>
</dbReference>
<keyword evidence="8 19" id="KW-0106">Calcium</keyword>
<comment type="function">
    <text evidence="18">This magnesium-dependent enzyme catalyzes the hydrolysis of ATP coupled with the translocation of calcium from the cytosol out of the cell or into organelles.</text>
</comment>
<dbReference type="FunFam" id="3.40.50.1000:FF:000018">
    <property type="entry name" value="Calcium-transporting ATPase"/>
    <property type="match status" value="1"/>
</dbReference>
<evidence type="ECO:0000256" key="7">
    <source>
        <dbReference type="ARBA" id="ARBA00022741"/>
    </source>
</evidence>
<dbReference type="PRINTS" id="PR00120">
    <property type="entry name" value="HATPASE"/>
</dbReference>
<keyword evidence="4 19" id="KW-0109">Calcium transport</keyword>
<dbReference type="PANTHER" id="PTHR24093">
    <property type="entry name" value="CATION TRANSPORTING ATPASE"/>
    <property type="match status" value="1"/>
</dbReference>
<dbReference type="NCBIfam" id="TIGR01494">
    <property type="entry name" value="ATPase_P-type"/>
    <property type="match status" value="2"/>
</dbReference>
<keyword evidence="5 19" id="KW-0812">Transmembrane</keyword>
<feature type="transmembrane region" description="Helical" evidence="19">
    <location>
        <begin position="758"/>
        <end position="776"/>
    </location>
</feature>
<evidence type="ECO:0000256" key="11">
    <source>
        <dbReference type="ARBA" id="ARBA00022860"/>
    </source>
</evidence>
<dbReference type="GO" id="GO:0046872">
    <property type="term" value="F:metal ion binding"/>
    <property type="evidence" value="ECO:0007669"/>
    <property type="project" value="UniProtKB-KW"/>
</dbReference>
<feature type="transmembrane region" description="Helical" evidence="19">
    <location>
        <begin position="332"/>
        <end position="358"/>
    </location>
</feature>
<evidence type="ECO:0000256" key="1">
    <source>
        <dbReference type="ARBA" id="ARBA00004141"/>
    </source>
</evidence>
<feature type="transmembrane region" description="Helical" evidence="19">
    <location>
        <begin position="281"/>
        <end position="302"/>
    </location>
</feature>
<comment type="catalytic activity">
    <reaction evidence="17 19">
        <text>Ca(2+)(in) + ATP + H2O = Ca(2+)(out) + ADP + phosphate + H(+)</text>
        <dbReference type="Rhea" id="RHEA:18105"/>
        <dbReference type="ChEBI" id="CHEBI:15377"/>
        <dbReference type="ChEBI" id="CHEBI:15378"/>
        <dbReference type="ChEBI" id="CHEBI:29108"/>
        <dbReference type="ChEBI" id="CHEBI:30616"/>
        <dbReference type="ChEBI" id="CHEBI:43474"/>
        <dbReference type="ChEBI" id="CHEBI:456216"/>
        <dbReference type="EC" id="7.2.2.10"/>
    </reaction>
</comment>
<dbReference type="NCBIfam" id="TIGR01517">
    <property type="entry name" value="ATPase-IIB_Ca"/>
    <property type="match status" value="1"/>
</dbReference>
<dbReference type="SFLD" id="SFLDG00002">
    <property type="entry name" value="C1.7:_P-type_atpase_like"/>
    <property type="match status" value="1"/>
</dbReference>
<dbReference type="InterPro" id="IPR044492">
    <property type="entry name" value="P_typ_ATPase_HD_dom"/>
</dbReference>
<proteinExistence type="inferred from homology"/>
<dbReference type="InterPro" id="IPR059000">
    <property type="entry name" value="ATPase_P-type_domA"/>
</dbReference>
<comment type="subcellular location">
    <subcellularLocation>
        <location evidence="1 19">Membrane</location>
        <topology evidence="1 19">Multi-pass membrane protein</topology>
    </subcellularLocation>
</comment>
<dbReference type="AlphaFoldDB" id="A0A4S4D3Z1"/>
<dbReference type="InterPro" id="IPR023298">
    <property type="entry name" value="ATPase_P-typ_TM_dom_sf"/>
</dbReference>
<evidence type="ECO:0000256" key="17">
    <source>
        <dbReference type="ARBA" id="ARBA00048694"/>
    </source>
</evidence>
<keyword evidence="3 19" id="KW-0813">Transport</keyword>
<dbReference type="SUPFAM" id="SSF81660">
    <property type="entry name" value="Metal cation-transporting ATPase, ATP-binding domain N"/>
    <property type="match status" value="1"/>
</dbReference>
<keyword evidence="6" id="KW-0479">Metal-binding</keyword>
<feature type="transmembrane region" description="Helical" evidence="19">
    <location>
        <begin position="782"/>
        <end position="802"/>
    </location>
</feature>
<evidence type="ECO:0000313" key="21">
    <source>
        <dbReference type="EMBL" id="THF96907.1"/>
    </source>
</evidence>
<dbReference type="EC" id="7.2.2.10" evidence="19"/>
<keyword evidence="14" id="KW-0007">Acetylation</keyword>
<evidence type="ECO:0000259" key="20">
    <source>
        <dbReference type="SMART" id="SM00831"/>
    </source>
</evidence>
<feature type="transmembrane region" description="Helical" evidence="19">
    <location>
        <begin position="925"/>
        <end position="945"/>
    </location>
</feature>
<dbReference type="SUPFAM" id="SSF56784">
    <property type="entry name" value="HAD-like"/>
    <property type="match status" value="1"/>
</dbReference>
<dbReference type="Pfam" id="PF13246">
    <property type="entry name" value="Cation_ATPase"/>
    <property type="match status" value="1"/>
</dbReference>
<dbReference type="InterPro" id="IPR006068">
    <property type="entry name" value="ATPase_P-typ_cation-transptr_C"/>
</dbReference>
<keyword evidence="7 19" id="KW-0547">Nucleotide-binding</keyword>
<comment type="similarity">
    <text evidence="2 19">Belongs to the cation transport ATPase (P-type) (TC 3.A.3) family. Type IIB subfamily.</text>
</comment>
<dbReference type="FunFam" id="3.40.1110.10:FF:000013">
    <property type="entry name" value="Calcium-transporting ATPase"/>
    <property type="match status" value="1"/>
</dbReference>
<dbReference type="InterPro" id="IPR001757">
    <property type="entry name" value="P_typ_ATPase"/>
</dbReference>
<evidence type="ECO:0000256" key="8">
    <source>
        <dbReference type="ARBA" id="ARBA00022837"/>
    </source>
</evidence>
<comment type="caution">
    <text evidence="19">Lacks conserved residue(s) required for the propagation of feature annotation.</text>
</comment>
<dbReference type="Pfam" id="PF00690">
    <property type="entry name" value="Cation_ATPase_N"/>
    <property type="match status" value="1"/>
</dbReference>
<dbReference type="GO" id="GO:0005388">
    <property type="term" value="F:P-type calcium transporter activity"/>
    <property type="evidence" value="ECO:0007669"/>
    <property type="project" value="UniProtKB-EC"/>
</dbReference>
<keyword evidence="15 19" id="KW-0406">Ion transport</keyword>
<keyword evidence="9 19" id="KW-0067">ATP-binding</keyword>
<dbReference type="InterPro" id="IPR023214">
    <property type="entry name" value="HAD_sf"/>
</dbReference>
<evidence type="ECO:0000256" key="9">
    <source>
        <dbReference type="ARBA" id="ARBA00022840"/>
    </source>
</evidence>
<dbReference type="SFLD" id="SFLDS00003">
    <property type="entry name" value="Haloacid_Dehalogenase"/>
    <property type="match status" value="1"/>
</dbReference>
<name>A0A4S4D3Z1_CAMSN</name>
<dbReference type="STRING" id="542762.A0A4S4D3Z1"/>
<feature type="transmembrane region" description="Helical" evidence="19">
    <location>
        <begin position="167"/>
        <end position="186"/>
    </location>
</feature>
<dbReference type="Proteomes" id="UP000306102">
    <property type="component" value="Unassembled WGS sequence"/>
</dbReference>
<evidence type="ECO:0000256" key="15">
    <source>
        <dbReference type="ARBA" id="ARBA00023065"/>
    </source>
</evidence>
<evidence type="ECO:0000256" key="4">
    <source>
        <dbReference type="ARBA" id="ARBA00022568"/>
    </source>
</evidence>
<dbReference type="Gene3D" id="1.20.1110.10">
    <property type="entry name" value="Calcium-transporting ATPase, transmembrane domain"/>
    <property type="match status" value="1"/>
</dbReference>
<dbReference type="SMART" id="SM00831">
    <property type="entry name" value="Cation_ATPase_N"/>
    <property type="match status" value="1"/>
</dbReference>
<dbReference type="Pfam" id="PF00689">
    <property type="entry name" value="Cation_ATPase_C"/>
    <property type="match status" value="1"/>
</dbReference>
<dbReference type="EMBL" id="SDRB02012708">
    <property type="protein sequence ID" value="THF96907.1"/>
    <property type="molecule type" value="Genomic_DNA"/>
</dbReference>